<dbReference type="RefSeq" id="WP_147275689.1">
    <property type="nucleotide sequence ID" value="NZ_QASA01000001.1"/>
</dbReference>
<dbReference type="Proteomes" id="UP000253919">
    <property type="component" value="Unassembled WGS sequence"/>
</dbReference>
<name>A0A369QI65_9BACT</name>
<protein>
    <submittedName>
        <fullName evidence="1">Uncharacterized protein</fullName>
    </submittedName>
</protein>
<dbReference type="AlphaFoldDB" id="A0A369QI65"/>
<sequence>MKEQGQFSFSSEGLQMVQNSEPIEVYWADVREITAYKVDLLTVDEIRIDIVTHEAIITITEETPGYYTFKVKLKTIFPDSDMEWEEKVVKSAFAENLTIIYKK</sequence>
<reference evidence="1 2" key="1">
    <citation type="submission" date="2018-04" db="EMBL/GenBank/DDBJ databases">
        <title>Adhaeribacter sp. HMF7616 genome sequencing and assembly.</title>
        <authorList>
            <person name="Kang H."/>
            <person name="Kang J."/>
            <person name="Cha I."/>
            <person name="Kim H."/>
            <person name="Joh K."/>
        </authorList>
    </citation>
    <scope>NUCLEOTIDE SEQUENCE [LARGE SCALE GENOMIC DNA]</scope>
    <source>
        <strain evidence="1 2">HMF7616</strain>
    </source>
</reference>
<organism evidence="1 2">
    <name type="scientific">Adhaeribacter pallidiroseus</name>
    <dbReference type="NCBI Taxonomy" id="2072847"/>
    <lineage>
        <taxon>Bacteria</taxon>
        <taxon>Pseudomonadati</taxon>
        <taxon>Bacteroidota</taxon>
        <taxon>Cytophagia</taxon>
        <taxon>Cytophagales</taxon>
        <taxon>Hymenobacteraceae</taxon>
        <taxon>Adhaeribacter</taxon>
    </lineage>
</organism>
<keyword evidence="2" id="KW-1185">Reference proteome</keyword>
<dbReference type="EMBL" id="QASA01000001">
    <property type="protein sequence ID" value="RDC64414.1"/>
    <property type="molecule type" value="Genomic_DNA"/>
</dbReference>
<accession>A0A369QI65</accession>
<dbReference type="OrthoDB" id="1353806at2"/>
<comment type="caution">
    <text evidence="1">The sequence shown here is derived from an EMBL/GenBank/DDBJ whole genome shotgun (WGS) entry which is preliminary data.</text>
</comment>
<proteinExistence type="predicted"/>
<evidence type="ECO:0000313" key="1">
    <source>
        <dbReference type="EMBL" id="RDC64414.1"/>
    </source>
</evidence>
<gene>
    <name evidence="1" type="ORF">AHMF7616_03028</name>
</gene>
<evidence type="ECO:0000313" key="2">
    <source>
        <dbReference type="Proteomes" id="UP000253919"/>
    </source>
</evidence>